<feature type="region of interest" description="Disordered" evidence="1">
    <location>
        <begin position="1"/>
        <end position="41"/>
    </location>
</feature>
<keyword evidence="4" id="KW-1185">Reference proteome</keyword>
<evidence type="ECO:0000313" key="3">
    <source>
        <dbReference type="EMBL" id="RFU31052.1"/>
    </source>
</evidence>
<keyword evidence="2" id="KW-0812">Transmembrane</keyword>
<feature type="transmembrane region" description="Helical" evidence="2">
    <location>
        <begin position="113"/>
        <end position="137"/>
    </location>
</feature>
<keyword evidence="2" id="KW-1133">Transmembrane helix</keyword>
<feature type="compositionally biased region" description="Basic and acidic residues" evidence="1">
    <location>
        <begin position="26"/>
        <end position="38"/>
    </location>
</feature>
<proteinExistence type="predicted"/>
<reference evidence="3 4" key="1">
    <citation type="submission" date="2018-05" db="EMBL/GenBank/DDBJ databases">
        <title>Draft genome sequence of Scytalidium lignicola DSM 105466, a ubiquitous saprotrophic fungus.</title>
        <authorList>
            <person name="Buettner E."/>
            <person name="Gebauer A.M."/>
            <person name="Hofrichter M."/>
            <person name="Liers C."/>
            <person name="Kellner H."/>
        </authorList>
    </citation>
    <scope>NUCLEOTIDE SEQUENCE [LARGE SCALE GENOMIC DNA]</scope>
    <source>
        <strain evidence="3 4">DSM 105466</strain>
    </source>
</reference>
<feature type="non-terminal residue" evidence="3">
    <location>
        <position position="1"/>
    </location>
</feature>
<dbReference type="OMA" id="WIETERA"/>
<dbReference type="EMBL" id="NCSJ02000085">
    <property type="protein sequence ID" value="RFU31052.1"/>
    <property type="molecule type" value="Genomic_DNA"/>
</dbReference>
<dbReference type="AlphaFoldDB" id="A0A3E2HD26"/>
<sequence length="826" mass="90351">MEEYHRSQHPPSCNEIGHLLPASDSNSRDAHHDDEPRPQESNLEVEDHHLSHVSPLLGDANKSTSEIDQVTKTSNITVTTHSEPSIKHGSASTSSIKTHERPKIVASRRRRNAVASILLLHFAPVAVTLVLLGFYIAELPWVSPGPSDNVRSTIQITAKIHEGLIVISLAQIVLHRLRYELMNVYGLPFGYLAVPYQLGSVSGLFSKAFWSAATTRTARSPRQLCTAILILLCTVLAMTCGPASAVAMLPRAGWWPVSNTLLQKQTQTRNGDSGPTIADIYANVSYLQLNPQTINASRSFLKGCAAAPMSADYPASCPYGGWQSLYDSLSKLFESKQFSSEPVFPNSDEEVLDTSVPSINGTRPIFGRVTSANDPAHQELWSSQAYSMTPPDFLTAVLSLVASRMQEAYPTLDFRLQPSSPNEDGILSWKQPLVVVQCSSAITIILQNGTAIQDSARETSNFTAPPFHFTTASGQPFQITLNDTWLRPLYSQYLLDPDAPPMFSFLDIQSAIPFPVSAASFMVNYVLVTDDMHVEANLELCIIDASWASLLSPRIELMGNRSGLVITQSAPDLTPSQLLNATALHTPLTLDADWLRAFNSSIWNPNPEDADTQYSGLLNMLSALCGTDMFPGSMASCGAHSVAMFVADGMARWADSLEYLSSAASVVNASYSSISSNVWAPSAVMSEQELQDTSRFTKIPILAFQQTAGYRLNDFTLIIAMVVLLIHVALVLSHVCVILAGQSWTSNAWSGLGELLALAVRSIPTHLLMNTGAGIDRGATWKLRTCVRETRDEGRLELVFEEQSSEYKEETANGLYILPQPDRKYK</sequence>
<feature type="non-terminal residue" evidence="3">
    <location>
        <position position="826"/>
    </location>
</feature>
<gene>
    <name evidence="3" type="ORF">B7463_g5276</name>
</gene>
<keyword evidence="2" id="KW-0472">Membrane</keyword>
<dbReference type="OrthoDB" id="3515641at2759"/>
<name>A0A3E2HD26_SCYLI</name>
<dbReference type="Proteomes" id="UP000258309">
    <property type="component" value="Unassembled WGS sequence"/>
</dbReference>
<feature type="region of interest" description="Disordered" evidence="1">
    <location>
        <begin position="75"/>
        <end position="103"/>
    </location>
</feature>
<evidence type="ECO:0000256" key="2">
    <source>
        <dbReference type="SAM" id="Phobius"/>
    </source>
</evidence>
<evidence type="ECO:0000313" key="4">
    <source>
        <dbReference type="Proteomes" id="UP000258309"/>
    </source>
</evidence>
<accession>A0A3E2HD26</accession>
<feature type="transmembrane region" description="Helical" evidence="2">
    <location>
        <begin position="189"/>
        <end position="212"/>
    </location>
</feature>
<protein>
    <submittedName>
        <fullName evidence="3">Uncharacterized protein</fullName>
    </submittedName>
</protein>
<feature type="transmembrane region" description="Helical" evidence="2">
    <location>
        <begin position="224"/>
        <end position="249"/>
    </location>
</feature>
<comment type="caution">
    <text evidence="3">The sequence shown here is derived from an EMBL/GenBank/DDBJ whole genome shotgun (WGS) entry which is preliminary data.</text>
</comment>
<feature type="transmembrane region" description="Helical" evidence="2">
    <location>
        <begin position="715"/>
        <end position="740"/>
    </location>
</feature>
<organism evidence="3 4">
    <name type="scientific">Scytalidium lignicola</name>
    <name type="common">Hyphomycete</name>
    <dbReference type="NCBI Taxonomy" id="5539"/>
    <lineage>
        <taxon>Eukaryota</taxon>
        <taxon>Fungi</taxon>
        <taxon>Dikarya</taxon>
        <taxon>Ascomycota</taxon>
        <taxon>Pezizomycotina</taxon>
        <taxon>Leotiomycetes</taxon>
        <taxon>Leotiomycetes incertae sedis</taxon>
        <taxon>Scytalidium</taxon>
    </lineage>
</organism>
<dbReference type="STRING" id="5539.A0A3E2HD26"/>
<evidence type="ECO:0000256" key="1">
    <source>
        <dbReference type="SAM" id="MobiDB-lite"/>
    </source>
</evidence>